<organism evidence="1">
    <name type="scientific">Kwoniella dejecticola CBS 10117</name>
    <dbReference type="NCBI Taxonomy" id="1296121"/>
    <lineage>
        <taxon>Eukaryota</taxon>
        <taxon>Fungi</taxon>
        <taxon>Dikarya</taxon>
        <taxon>Basidiomycota</taxon>
        <taxon>Agaricomycotina</taxon>
        <taxon>Tremellomycetes</taxon>
        <taxon>Tremellales</taxon>
        <taxon>Cryptococcaceae</taxon>
        <taxon>Kwoniella</taxon>
    </lineage>
</organism>
<sequence>MLSIAQMKRSKSHLKAKAAAKQVEKVLENFHRLHPVHYQILNILEREVPLTLMRTSYALYDDVVPRLFEKINIGDTQRCRNIIRGVDVDCIPDPDVQEEKDEDEEDNQDLPILGLKNHTLAHTKYLRLSDLEGTIHLIANTQHCQDQPMCTCYKGELLVPPIFPAVTHISLNHFVVTGVLMWLTAEAEYQQWDSDHRIDEIFICLAKHTSDHLNTICLHWPEEWDYEYWNRSLEVDSVNDHDEFWSIKTGLNSCLQHIKTALPNKLVIIHLDIRELVSFDILDNMVTLDLTLVLDSPAKWANLRVIRTLWEHFHIITARHEVDHLPFKYSLPLSRGRRSSVEDFGRNVKPAFRARFERFRKHIVFADHQCECYREDSD</sequence>
<dbReference type="VEuPathDB" id="FungiDB:I303_00075"/>
<evidence type="ECO:0000313" key="2">
    <source>
        <dbReference type="EMBL" id="WWC57543.1"/>
    </source>
</evidence>
<evidence type="ECO:0000313" key="1">
    <source>
        <dbReference type="EMBL" id="OBR88264.1"/>
    </source>
</evidence>
<reference evidence="1" key="1">
    <citation type="submission" date="2013-07" db="EMBL/GenBank/DDBJ databases">
        <title>The Genome Sequence of Cryptococcus dejecticola CBS10117.</title>
        <authorList>
            <consortium name="The Broad Institute Genome Sequencing Platform"/>
            <person name="Cuomo C."/>
            <person name="Litvintseva A."/>
            <person name="Chen Y."/>
            <person name="Heitman J."/>
            <person name="Sun S."/>
            <person name="Springer D."/>
            <person name="Dromer F."/>
            <person name="Young S.K."/>
            <person name="Zeng Q."/>
            <person name="Gargeya S."/>
            <person name="Fitzgerald M."/>
            <person name="Abouelleil A."/>
            <person name="Alvarado L."/>
            <person name="Berlin A.M."/>
            <person name="Chapman S.B."/>
            <person name="Dewar J."/>
            <person name="Goldberg J."/>
            <person name="Griggs A."/>
            <person name="Gujja S."/>
            <person name="Hansen M."/>
            <person name="Howarth C."/>
            <person name="Imamovic A."/>
            <person name="Larimer J."/>
            <person name="McCowan C."/>
            <person name="Murphy C."/>
            <person name="Pearson M."/>
            <person name="Priest M."/>
            <person name="Roberts A."/>
            <person name="Saif S."/>
            <person name="Shea T."/>
            <person name="Sykes S."/>
            <person name="Wortman J."/>
            <person name="Nusbaum C."/>
            <person name="Birren B."/>
        </authorList>
    </citation>
    <scope>NUCLEOTIDE SEQUENCE [LARGE SCALE GENOMIC DNA]</scope>
    <source>
        <strain evidence="1">CBS 10117</strain>
    </source>
</reference>
<reference evidence="2" key="2">
    <citation type="submission" date="2013-07" db="EMBL/GenBank/DDBJ databases">
        <authorList>
            <consortium name="The Broad Institute Genome Sequencing Platform"/>
            <person name="Cuomo C."/>
            <person name="Litvintseva A."/>
            <person name="Chen Y."/>
            <person name="Heitman J."/>
            <person name="Sun S."/>
            <person name="Springer D."/>
            <person name="Dromer F."/>
            <person name="Young S.K."/>
            <person name="Zeng Q."/>
            <person name="Gargeya S."/>
            <person name="Fitzgerald M."/>
            <person name="Abouelleil A."/>
            <person name="Alvarado L."/>
            <person name="Berlin A.M."/>
            <person name="Chapman S.B."/>
            <person name="Dewar J."/>
            <person name="Goldberg J."/>
            <person name="Griggs A."/>
            <person name="Gujja S."/>
            <person name="Hansen M."/>
            <person name="Howarth C."/>
            <person name="Imamovic A."/>
            <person name="Larimer J."/>
            <person name="McCowan C."/>
            <person name="Murphy C."/>
            <person name="Pearson M."/>
            <person name="Priest M."/>
            <person name="Roberts A."/>
            <person name="Saif S."/>
            <person name="Shea T."/>
            <person name="Sykes S."/>
            <person name="Wortman J."/>
            <person name="Nusbaum C."/>
            <person name="Birren B."/>
        </authorList>
    </citation>
    <scope>NUCLEOTIDE SEQUENCE</scope>
    <source>
        <strain evidence="2">CBS 10117</strain>
    </source>
</reference>
<name>A0A1A6ADZ9_9TREE</name>
<dbReference type="RefSeq" id="XP_018266106.1">
    <property type="nucleotide sequence ID" value="XM_018403452.1"/>
</dbReference>
<protein>
    <submittedName>
        <fullName evidence="1">Uncharacterized protein</fullName>
    </submittedName>
</protein>
<reference evidence="2" key="3">
    <citation type="submission" date="2024-02" db="EMBL/GenBank/DDBJ databases">
        <title>Comparative genomics of Cryptococcus and Kwoniella reveals pathogenesis evolution and contrasting modes of karyotype evolution via chromosome fusion or intercentromeric recombination.</title>
        <authorList>
            <person name="Coelho M.A."/>
            <person name="David-Palma M."/>
            <person name="Shea T."/>
            <person name="Bowers K."/>
            <person name="McGinley-Smith S."/>
            <person name="Mohammad A.W."/>
            <person name="Gnirke A."/>
            <person name="Yurkov A.M."/>
            <person name="Nowrousian M."/>
            <person name="Sun S."/>
            <person name="Cuomo C.A."/>
            <person name="Heitman J."/>
        </authorList>
    </citation>
    <scope>NUCLEOTIDE SEQUENCE</scope>
    <source>
        <strain evidence="2">CBS 10117</strain>
    </source>
</reference>
<dbReference type="EMBL" id="KI894027">
    <property type="protein sequence ID" value="OBR88264.1"/>
    <property type="molecule type" value="Genomic_DNA"/>
</dbReference>
<dbReference type="AlphaFoldDB" id="A0A1A6ADZ9"/>
<accession>A0A1A6ADZ9</accession>
<gene>
    <name evidence="1" type="ORF">I303_00075</name>
    <name evidence="2" type="ORF">I303_100075</name>
</gene>
<keyword evidence="3" id="KW-1185">Reference proteome</keyword>
<evidence type="ECO:0000313" key="3">
    <source>
        <dbReference type="Proteomes" id="UP000078595"/>
    </source>
</evidence>
<dbReference type="EMBL" id="CP144530">
    <property type="protein sequence ID" value="WWC57543.1"/>
    <property type="molecule type" value="Genomic_DNA"/>
</dbReference>
<proteinExistence type="predicted"/>
<dbReference type="OrthoDB" id="2564858at2759"/>
<dbReference type="KEGG" id="kdj:28963774"/>
<dbReference type="GeneID" id="28963774"/>
<dbReference type="Proteomes" id="UP000078595">
    <property type="component" value="Chromosome 1"/>
</dbReference>